<evidence type="ECO:0000313" key="8">
    <source>
        <dbReference type="EMBL" id="CAE0662262.1"/>
    </source>
</evidence>
<name>A0A7S4DPT4_9EUKA</name>
<sequence>MYLKQNKKSVNLFIAVILEGFSESANEEQAFVTHLNEWRDAWNTLDPQGTGVLPAQDVLKLVKLVSKPIGLDIDWKDTSAVYAIHMMQHLRTTLPIKIYKVRAKMNVAHGENELISPITIVTSNQPKKTISCLDVFTQQSQVVHPKDSSGLSELKDDEAMVWVCHYQSTLRTIAKAMFDDFSEEDAKFLQEKHGLADQKLKMEDYQEDELRAWFATNLIVTAWRTHKPRVQVNVRKRRFSKKLDAKSRDAKAMLGHQVEGKDAKTPSKSKNSLRSESKSPKPNLSRANTHPHSLTTPASDKTQPSISGGSLGHDEKSLLNPRGLEPQVLSDATVGSDGKSPLSPGRPLTDDLPSEQKDQNAASAHGFFGAHNRSVSSPRNNLDTKVQQQQQQRQEGPDANPTEDQPKSESMSYPSLPRKKLPPLSISKNAEGEGKGEGESNSAKKQAGGAGKNAQKIPGKNPSPPPID</sequence>
<feature type="domain" description="EF-hand" evidence="7">
    <location>
        <begin position="33"/>
        <end position="68"/>
    </location>
</feature>
<gene>
    <name evidence="8" type="ORF">LGLO00237_LOCUS13860</name>
</gene>
<feature type="compositionally biased region" description="Basic and acidic residues" evidence="6">
    <location>
        <begin position="242"/>
        <end position="251"/>
    </location>
</feature>
<keyword evidence="1" id="KW-0813">Transport</keyword>
<dbReference type="InterPro" id="IPR002048">
    <property type="entry name" value="EF_hand_dom"/>
</dbReference>
<feature type="compositionally biased region" description="Polar residues" evidence="6">
    <location>
        <begin position="280"/>
        <end position="308"/>
    </location>
</feature>
<keyword evidence="3" id="KW-0406">Ion transport</keyword>
<evidence type="ECO:0000256" key="2">
    <source>
        <dbReference type="ARBA" id="ARBA00022882"/>
    </source>
</evidence>
<dbReference type="Gene3D" id="1.10.238.10">
    <property type="entry name" value="EF-hand"/>
    <property type="match status" value="1"/>
</dbReference>
<keyword evidence="5" id="KW-0407">Ion channel</keyword>
<dbReference type="GO" id="GO:0098703">
    <property type="term" value="P:calcium ion import across plasma membrane"/>
    <property type="evidence" value="ECO:0007669"/>
    <property type="project" value="TreeGrafter"/>
</dbReference>
<feature type="compositionally biased region" description="Low complexity" evidence="6">
    <location>
        <begin position="439"/>
        <end position="456"/>
    </location>
</feature>
<dbReference type="PANTHER" id="PTHR45628">
    <property type="entry name" value="VOLTAGE-DEPENDENT CALCIUM CHANNEL TYPE A SUBUNIT ALPHA-1"/>
    <property type="match status" value="1"/>
</dbReference>
<keyword evidence="4" id="KW-0325">Glycoprotein</keyword>
<evidence type="ECO:0000256" key="1">
    <source>
        <dbReference type="ARBA" id="ARBA00022448"/>
    </source>
</evidence>
<dbReference type="GO" id="GO:0005509">
    <property type="term" value="F:calcium ion binding"/>
    <property type="evidence" value="ECO:0007669"/>
    <property type="project" value="InterPro"/>
</dbReference>
<keyword evidence="2" id="KW-0851">Voltage-gated channel</keyword>
<reference evidence="8" key="1">
    <citation type="submission" date="2021-01" db="EMBL/GenBank/DDBJ databases">
        <authorList>
            <person name="Corre E."/>
            <person name="Pelletier E."/>
            <person name="Niang G."/>
            <person name="Scheremetjew M."/>
            <person name="Finn R."/>
            <person name="Kale V."/>
            <person name="Holt S."/>
            <person name="Cochrane G."/>
            <person name="Meng A."/>
            <person name="Brown T."/>
            <person name="Cohen L."/>
        </authorList>
    </citation>
    <scope>NUCLEOTIDE SEQUENCE</scope>
    <source>
        <strain evidence="8">CCCM811</strain>
    </source>
</reference>
<feature type="compositionally biased region" description="Polar residues" evidence="6">
    <location>
        <begin position="373"/>
        <end position="386"/>
    </location>
</feature>
<evidence type="ECO:0000256" key="6">
    <source>
        <dbReference type="SAM" id="MobiDB-lite"/>
    </source>
</evidence>
<feature type="region of interest" description="Disordered" evidence="6">
    <location>
        <begin position="242"/>
        <end position="468"/>
    </location>
</feature>
<dbReference type="PROSITE" id="PS50222">
    <property type="entry name" value="EF_HAND_2"/>
    <property type="match status" value="1"/>
</dbReference>
<evidence type="ECO:0000259" key="7">
    <source>
        <dbReference type="PROSITE" id="PS50222"/>
    </source>
</evidence>
<protein>
    <recommendedName>
        <fullName evidence="7">EF-hand domain-containing protein</fullName>
    </recommendedName>
</protein>
<dbReference type="InterPro" id="IPR050599">
    <property type="entry name" value="VDCC_alpha-1_subunit"/>
</dbReference>
<evidence type="ECO:0000256" key="5">
    <source>
        <dbReference type="ARBA" id="ARBA00023303"/>
    </source>
</evidence>
<evidence type="ECO:0000256" key="4">
    <source>
        <dbReference type="ARBA" id="ARBA00023180"/>
    </source>
</evidence>
<dbReference type="GO" id="GO:0008331">
    <property type="term" value="F:high voltage-gated calcium channel activity"/>
    <property type="evidence" value="ECO:0007669"/>
    <property type="project" value="TreeGrafter"/>
</dbReference>
<dbReference type="PANTHER" id="PTHR45628:SF7">
    <property type="entry name" value="VOLTAGE-DEPENDENT CALCIUM CHANNEL TYPE A SUBUNIT ALPHA-1"/>
    <property type="match status" value="1"/>
</dbReference>
<dbReference type="GO" id="GO:0005891">
    <property type="term" value="C:voltage-gated calcium channel complex"/>
    <property type="evidence" value="ECO:0007669"/>
    <property type="project" value="TreeGrafter"/>
</dbReference>
<dbReference type="AlphaFoldDB" id="A0A7S4DPT4"/>
<proteinExistence type="predicted"/>
<organism evidence="8">
    <name type="scientific">Lotharella globosa</name>
    <dbReference type="NCBI Taxonomy" id="91324"/>
    <lineage>
        <taxon>Eukaryota</taxon>
        <taxon>Sar</taxon>
        <taxon>Rhizaria</taxon>
        <taxon>Cercozoa</taxon>
        <taxon>Chlorarachniophyceae</taxon>
        <taxon>Lotharella</taxon>
    </lineage>
</organism>
<evidence type="ECO:0000256" key="3">
    <source>
        <dbReference type="ARBA" id="ARBA00023065"/>
    </source>
</evidence>
<accession>A0A7S4DPT4</accession>
<dbReference type="EMBL" id="HBIV01019170">
    <property type="protein sequence ID" value="CAE0662262.1"/>
    <property type="molecule type" value="Transcribed_RNA"/>
</dbReference>